<dbReference type="InterPro" id="IPR033116">
    <property type="entry name" value="TRYPSIN_SER"/>
</dbReference>
<evidence type="ECO:0000313" key="11">
    <source>
        <dbReference type="EMBL" id="WXH71729.1"/>
    </source>
</evidence>
<dbReference type="Gene3D" id="2.40.10.10">
    <property type="entry name" value="Trypsin-like serine proteases"/>
    <property type="match status" value="1"/>
</dbReference>
<dbReference type="GO" id="GO:0004252">
    <property type="term" value="F:serine-type endopeptidase activity"/>
    <property type="evidence" value="ECO:0007669"/>
    <property type="project" value="InterPro"/>
</dbReference>
<dbReference type="InterPro" id="IPR009003">
    <property type="entry name" value="Peptidase_S1_PA"/>
</dbReference>
<sequence length="413" mass="45558">MKYNFVLLSLILLFTKFSVNGKTVKEIKIVPDGKAQKLVPPSSSDGVQETDWVLETNNDCKIRITCRLKVKDCLRATLTINNGKDEQSYCGPKVALNILRSSYKNKMTVSLMTRSAPDSVSCLASAVKSFVAFDSQEIDSSEAGVLPGDRKTTCPCGWSSKNGARIVGGKEALVNEYSFPVVIVRKDIKLAFCGGSIITAYHVLTAAHCTYRLKKGVPLIVGVGEHDLSSVKETNATQIIPVESIINHEMFDGNNKVNDISILVLAKKIKFNKLVGPTCLPNKKVNLEGKFVKVMGWGRLFDHGIQSNVLMKANLKVIDFNQCPEYYKTLRTEDPNQFCTYGHDKDTCTGDSGGPVVWLDPETNRYTQVGLVSYGKGCASEDIPGVNTDVFHFIHWIKKTIQETKPSSICTKE</sequence>
<dbReference type="GO" id="GO:0006508">
    <property type="term" value="P:proteolysis"/>
    <property type="evidence" value="ECO:0007669"/>
    <property type="project" value="UniProtKB-KW"/>
</dbReference>
<protein>
    <submittedName>
        <fullName evidence="11">Venom S1 protease 18</fullName>
    </submittedName>
</protein>
<dbReference type="PRINTS" id="PR00722">
    <property type="entry name" value="CHYMOTRYPSIN"/>
</dbReference>
<keyword evidence="6" id="KW-1015">Disulfide bond</keyword>
<evidence type="ECO:0000256" key="1">
    <source>
        <dbReference type="ARBA" id="ARBA00004613"/>
    </source>
</evidence>
<dbReference type="InterPro" id="IPR001254">
    <property type="entry name" value="Trypsin_dom"/>
</dbReference>
<keyword evidence="9" id="KW-0732">Signal</keyword>
<evidence type="ECO:0000256" key="4">
    <source>
        <dbReference type="ARBA" id="ARBA00022801"/>
    </source>
</evidence>
<dbReference type="InterPro" id="IPR001314">
    <property type="entry name" value="Peptidase_S1A"/>
</dbReference>
<dbReference type="PANTHER" id="PTHR24256">
    <property type="entry name" value="TRYPTASE-RELATED"/>
    <property type="match status" value="1"/>
</dbReference>
<keyword evidence="2" id="KW-0964">Secreted</keyword>
<feature type="chain" id="PRO_5044256844" evidence="9">
    <location>
        <begin position="22"/>
        <end position="413"/>
    </location>
</feature>
<dbReference type="AlphaFoldDB" id="A0AB38ZE82"/>
<evidence type="ECO:0000256" key="7">
    <source>
        <dbReference type="ARBA" id="ARBA00024195"/>
    </source>
</evidence>
<comment type="similarity">
    <text evidence="7">Belongs to the peptidase S1 family. CLIP subfamily.</text>
</comment>
<comment type="subcellular location">
    <subcellularLocation>
        <location evidence="1">Secreted</location>
    </subcellularLocation>
</comment>
<dbReference type="CDD" id="cd00190">
    <property type="entry name" value="Tryp_SPc"/>
    <property type="match status" value="1"/>
</dbReference>
<proteinExistence type="evidence at transcript level"/>
<name>A0AB38ZE82_9HEMI</name>
<evidence type="ECO:0000256" key="6">
    <source>
        <dbReference type="ARBA" id="ARBA00023157"/>
    </source>
</evidence>
<keyword evidence="5 8" id="KW-0720">Serine protease</keyword>
<dbReference type="Pfam" id="PF00089">
    <property type="entry name" value="Trypsin"/>
    <property type="match status" value="1"/>
</dbReference>
<evidence type="ECO:0000256" key="5">
    <source>
        <dbReference type="ARBA" id="ARBA00022825"/>
    </source>
</evidence>
<dbReference type="InterPro" id="IPR043504">
    <property type="entry name" value="Peptidase_S1_PA_chymotrypsin"/>
</dbReference>
<organism evidence="11">
    <name type="scientific">Ectomocoris sp</name>
    <dbReference type="NCBI Taxonomy" id="3104572"/>
    <lineage>
        <taxon>Eukaryota</taxon>
        <taxon>Metazoa</taxon>
        <taxon>Ecdysozoa</taxon>
        <taxon>Arthropoda</taxon>
        <taxon>Hexapoda</taxon>
        <taxon>Insecta</taxon>
        <taxon>Pterygota</taxon>
        <taxon>Neoptera</taxon>
        <taxon>Paraneoptera</taxon>
        <taxon>Hemiptera</taxon>
        <taxon>Heteroptera</taxon>
        <taxon>Panheteroptera</taxon>
        <taxon>Cimicomorpha</taxon>
        <taxon>Reduviidae</taxon>
        <taxon>Peiratinae</taxon>
        <taxon>Ectomocoris</taxon>
    </lineage>
</organism>
<feature type="domain" description="Peptidase S1" evidence="10">
    <location>
        <begin position="166"/>
        <end position="402"/>
    </location>
</feature>
<accession>A0AB38ZE82</accession>
<dbReference type="InterPro" id="IPR051487">
    <property type="entry name" value="Ser/Thr_Proteases_Immune/Dev"/>
</dbReference>
<feature type="signal peptide" evidence="9">
    <location>
        <begin position="1"/>
        <end position="21"/>
    </location>
</feature>
<evidence type="ECO:0000259" key="10">
    <source>
        <dbReference type="PROSITE" id="PS50240"/>
    </source>
</evidence>
<evidence type="ECO:0000256" key="3">
    <source>
        <dbReference type="ARBA" id="ARBA00022670"/>
    </source>
</evidence>
<dbReference type="PROSITE" id="PS00134">
    <property type="entry name" value="TRYPSIN_HIS"/>
    <property type="match status" value="1"/>
</dbReference>
<dbReference type="PROSITE" id="PS00135">
    <property type="entry name" value="TRYPSIN_SER"/>
    <property type="match status" value="1"/>
</dbReference>
<evidence type="ECO:0000256" key="9">
    <source>
        <dbReference type="SAM" id="SignalP"/>
    </source>
</evidence>
<reference evidence="11" key="1">
    <citation type="submission" date="2024-03" db="EMBL/GenBank/DDBJ databases">
        <authorList>
            <person name="Jin J.A."/>
            <person name="King G.A."/>
            <person name="Walker A."/>
        </authorList>
    </citation>
    <scope>NUCLEOTIDE SEQUENCE</scope>
</reference>
<dbReference type="FunFam" id="2.40.10.10:FF:000015">
    <property type="entry name" value="Atrial natriuretic peptide-converting enzyme"/>
    <property type="match status" value="1"/>
</dbReference>
<dbReference type="GO" id="GO:0005576">
    <property type="term" value="C:extracellular region"/>
    <property type="evidence" value="ECO:0007669"/>
    <property type="project" value="UniProtKB-SubCell"/>
</dbReference>
<dbReference type="SUPFAM" id="SSF50494">
    <property type="entry name" value="Trypsin-like serine proteases"/>
    <property type="match status" value="1"/>
</dbReference>
<keyword evidence="3 8" id="KW-0645">Protease</keyword>
<keyword evidence="4 8" id="KW-0378">Hydrolase</keyword>
<dbReference type="SMART" id="SM00020">
    <property type="entry name" value="Tryp_SPc"/>
    <property type="match status" value="1"/>
</dbReference>
<dbReference type="InterPro" id="IPR018114">
    <property type="entry name" value="TRYPSIN_HIS"/>
</dbReference>
<evidence type="ECO:0000256" key="8">
    <source>
        <dbReference type="RuleBase" id="RU363034"/>
    </source>
</evidence>
<evidence type="ECO:0000256" key="2">
    <source>
        <dbReference type="ARBA" id="ARBA00022525"/>
    </source>
</evidence>
<dbReference type="EMBL" id="PP510804">
    <property type="protein sequence ID" value="WXH71729.1"/>
    <property type="molecule type" value="mRNA"/>
</dbReference>
<dbReference type="PROSITE" id="PS50240">
    <property type="entry name" value="TRYPSIN_DOM"/>
    <property type="match status" value="1"/>
</dbReference>